<dbReference type="Gene3D" id="3.50.30.40">
    <property type="entry name" value="Ribonuclease E inhibitor RraA/RraA-like"/>
    <property type="match status" value="1"/>
</dbReference>
<evidence type="ECO:0000313" key="7">
    <source>
        <dbReference type="Proteomes" id="UP000648908"/>
    </source>
</evidence>
<gene>
    <name evidence="6" type="ORF">JL811_05130</name>
</gene>
<dbReference type="InterPro" id="IPR005493">
    <property type="entry name" value="RraA/RraA-like"/>
</dbReference>
<dbReference type="Pfam" id="PF03737">
    <property type="entry name" value="RraA-like"/>
    <property type="match status" value="1"/>
</dbReference>
<dbReference type="InterPro" id="IPR036704">
    <property type="entry name" value="RraA/RraA-like_sf"/>
</dbReference>
<dbReference type="GO" id="GO:0046872">
    <property type="term" value="F:metal ion binding"/>
    <property type="evidence" value="ECO:0007669"/>
    <property type="project" value="UniProtKB-KW"/>
</dbReference>
<dbReference type="PANTHER" id="PTHR33254:SF4">
    <property type="entry name" value="4-HYDROXY-4-METHYL-2-OXOGLUTARATE ALDOLASE 3-RELATED"/>
    <property type="match status" value="1"/>
</dbReference>
<evidence type="ECO:0000256" key="3">
    <source>
        <dbReference type="ARBA" id="ARBA00029596"/>
    </source>
</evidence>
<keyword evidence="7" id="KW-1185">Reference proteome</keyword>
<dbReference type="PANTHER" id="PTHR33254">
    <property type="entry name" value="4-HYDROXY-4-METHYL-2-OXOGLUTARATE ALDOLASE 3-RELATED"/>
    <property type="match status" value="1"/>
</dbReference>
<evidence type="ECO:0000256" key="2">
    <source>
        <dbReference type="ARBA" id="ARBA00016549"/>
    </source>
</evidence>
<evidence type="ECO:0000256" key="4">
    <source>
        <dbReference type="ARBA" id="ARBA00030169"/>
    </source>
</evidence>
<accession>A0A8K0V6Z6</accession>
<comment type="cofactor">
    <cofactor evidence="1">
        <name>a divalent metal cation</name>
        <dbReference type="ChEBI" id="CHEBI:60240"/>
    </cofactor>
</comment>
<evidence type="ECO:0000256" key="5">
    <source>
        <dbReference type="PIRSR" id="PIRSR605493-1"/>
    </source>
</evidence>
<keyword evidence="5" id="KW-0460">Magnesium</keyword>
<comment type="cofactor">
    <cofactor evidence="5">
        <name>Mg(2+)</name>
        <dbReference type="ChEBI" id="CHEBI:18420"/>
    </cofactor>
</comment>
<keyword evidence="5" id="KW-0479">Metal-binding</keyword>
<sequence>MPILHHLAQIAPLDPAMAARWRVIPSSVAADIGPDCLIDPAIRPICPPGEQPPLFGRALTLRCMPPDFGAVQAAMDLVAAGDVLVIDAGGDGSHAMIGDILCGHLVAKGVAGVVCNGAVRDVAEIRRMPGLSVYTRTVNPRGPLSAREGSIGLPVSIAGLMIRTGDVILGDDDGLVAIAPERLEALLPGCEDKLRREDMLRKRLASGERAQDIFGLPDPLRMG</sequence>
<evidence type="ECO:0000313" key="6">
    <source>
        <dbReference type="EMBL" id="MBL4916597.1"/>
    </source>
</evidence>
<protein>
    <recommendedName>
        <fullName evidence="2">Putative 4-hydroxy-4-methyl-2-oxoglutarate aldolase</fullName>
    </recommendedName>
    <alternativeName>
        <fullName evidence="3">Regulator of ribonuclease activity homolog</fullName>
    </alternativeName>
    <alternativeName>
        <fullName evidence="4">RraA-like protein</fullName>
    </alternativeName>
</protein>
<dbReference type="SUPFAM" id="SSF89562">
    <property type="entry name" value="RraA-like"/>
    <property type="match status" value="1"/>
</dbReference>
<feature type="binding site" evidence="5">
    <location>
        <position position="121"/>
    </location>
    <ligand>
        <name>Mg(2+)</name>
        <dbReference type="ChEBI" id="CHEBI:18420"/>
    </ligand>
</feature>
<proteinExistence type="predicted"/>
<feature type="binding site" evidence="5">
    <location>
        <position position="120"/>
    </location>
    <ligand>
        <name>substrate</name>
    </ligand>
</feature>
<dbReference type="AlphaFoldDB" id="A0A8K0V6Z6"/>
<reference evidence="6" key="1">
    <citation type="submission" date="2021-01" db="EMBL/GenBank/DDBJ databases">
        <title>Tabrizicola alba sp. nov. a motile alkaliphilic bacterium isolated from a soda lake.</title>
        <authorList>
            <person name="Szuroczki S."/>
            <person name="Abbaszade G."/>
            <person name="Schumann P."/>
            <person name="Toth E."/>
        </authorList>
    </citation>
    <scope>NUCLEOTIDE SEQUENCE</scope>
    <source>
        <strain evidence="6">DMG-N-6</strain>
    </source>
</reference>
<dbReference type="RefSeq" id="WP_202687426.1">
    <property type="nucleotide sequence ID" value="NZ_JAESVN010000002.1"/>
</dbReference>
<dbReference type="CDD" id="cd16841">
    <property type="entry name" value="RraA_family"/>
    <property type="match status" value="1"/>
</dbReference>
<name>A0A8K0V6Z6_9RHOB</name>
<dbReference type="Proteomes" id="UP000648908">
    <property type="component" value="Unassembled WGS sequence"/>
</dbReference>
<evidence type="ECO:0000256" key="1">
    <source>
        <dbReference type="ARBA" id="ARBA00001968"/>
    </source>
</evidence>
<organism evidence="6 7">
    <name type="scientific">Szabonella alba</name>
    <dbReference type="NCBI Taxonomy" id="2804194"/>
    <lineage>
        <taxon>Bacteria</taxon>
        <taxon>Pseudomonadati</taxon>
        <taxon>Pseudomonadota</taxon>
        <taxon>Alphaproteobacteria</taxon>
        <taxon>Rhodobacterales</taxon>
        <taxon>Paracoccaceae</taxon>
        <taxon>Szabonella</taxon>
    </lineage>
</organism>
<comment type="caution">
    <text evidence="6">The sequence shown here is derived from an EMBL/GenBank/DDBJ whole genome shotgun (WGS) entry which is preliminary data.</text>
</comment>
<feature type="binding site" evidence="5">
    <location>
        <begin position="98"/>
        <end position="101"/>
    </location>
    <ligand>
        <name>substrate</name>
    </ligand>
</feature>
<dbReference type="EMBL" id="JAESVN010000002">
    <property type="protein sequence ID" value="MBL4916597.1"/>
    <property type="molecule type" value="Genomic_DNA"/>
</dbReference>